<keyword evidence="3" id="KW-1185">Reference proteome</keyword>
<comment type="caution">
    <text evidence="2">The sequence shown here is derived from an EMBL/GenBank/DDBJ whole genome shotgun (WGS) entry which is preliminary data.</text>
</comment>
<sequence length="289" mass="32206">MTDGDSPDLPVGNELARWRKRKKISGQLLGDRVGMSQAKISRLENGVSNPDPQDVRSIAEALELPPQEVERLVALADRPYDRFVDWHSTEPGLPERQQFLRQLEGSTREIRTFQPAVVVGLLQTSEYARALLTGYRTELDDDNTAASPLAVSEAVAARIQRSQVLYEPRRKFSFLMIEAALANRVCGPADMLAQIGRLREVSALPNVDVRIIPQDADLPLPPAHGFEIMGDKVVFVDLFNTSLLSRDRRTVRHYQKVFDTLASVATSQIGGLLDKYQARYVRMLPGSAA</sequence>
<dbReference type="Proteomes" id="UP000578112">
    <property type="component" value="Unassembled WGS sequence"/>
</dbReference>
<dbReference type="EMBL" id="JACHNH010000001">
    <property type="protein sequence ID" value="MBB4763097.1"/>
    <property type="molecule type" value="Genomic_DNA"/>
</dbReference>
<dbReference type="PROSITE" id="PS50943">
    <property type="entry name" value="HTH_CROC1"/>
    <property type="match status" value="1"/>
</dbReference>
<evidence type="ECO:0000313" key="2">
    <source>
        <dbReference type="EMBL" id="MBB4763097.1"/>
    </source>
</evidence>
<protein>
    <submittedName>
        <fullName evidence="2">Transcriptional regulator with XRE-family HTH domain</fullName>
    </submittedName>
</protein>
<dbReference type="Gene3D" id="1.10.260.40">
    <property type="entry name" value="lambda repressor-like DNA-binding domains"/>
    <property type="match status" value="1"/>
</dbReference>
<dbReference type="Pfam" id="PF13560">
    <property type="entry name" value="HTH_31"/>
    <property type="match status" value="1"/>
</dbReference>
<accession>A0A7W7HYF2</accession>
<feature type="domain" description="HTH cro/C1-type" evidence="1">
    <location>
        <begin position="15"/>
        <end position="69"/>
    </location>
</feature>
<dbReference type="SMART" id="SM00530">
    <property type="entry name" value="HTH_XRE"/>
    <property type="match status" value="1"/>
</dbReference>
<proteinExistence type="predicted"/>
<dbReference type="Pfam" id="PF19054">
    <property type="entry name" value="DUF5753"/>
    <property type="match status" value="1"/>
</dbReference>
<dbReference type="InterPro" id="IPR043917">
    <property type="entry name" value="DUF5753"/>
</dbReference>
<dbReference type="AlphaFoldDB" id="A0A7W7HYF2"/>
<evidence type="ECO:0000313" key="3">
    <source>
        <dbReference type="Proteomes" id="UP000578112"/>
    </source>
</evidence>
<organism evidence="2 3">
    <name type="scientific">Actinoplanes digitatis</name>
    <dbReference type="NCBI Taxonomy" id="1868"/>
    <lineage>
        <taxon>Bacteria</taxon>
        <taxon>Bacillati</taxon>
        <taxon>Actinomycetota</taxon>
        <taxon>Actinomycetes</taxon>
        <taxon>Micromonosporales</taxon>
        <taxon>Micromonosporaceae</taxon>
        <taxon>Actinoplanes</taxon>
    </lineage>
</organism>
<dbReference type="InterPro" id="IPR001387">
    <property type="entry name" value="Cro/C1-type_HTH"/>
</dbReference>
<dbReference type="RefSeq" id="WP_184994448.1">
    <property type="nucleotide sequence ID" value="NZ_BOMK01000059.1"/>
</dbReference>
<dbReference type="SUPFAM" id="SSF47413">
    <property type="entry name" value="lambda repressor-like DNA-binding domains"/>
    <property type="match status" value="1"/>
</dbReference>
<dbReference type="CDD" id="cd00093">
    <property type="entry name" value="HTH_XRE"/>
    <property type="match status" value="1"/>
</dbReference>
<reference evidence="2 3" key="1">
    <citation type="submission" date="2020-08" db="EMBL/GenBank/DDBJ databases">
        <title>Sequencing the genomes of 1000 actinobacteria strains.</title>
        <authorList>
            <person name="Klenk H.-P."/>
        </authorList>
    </citation>
    <scope>NUCLEOTIDE SEQUENCE [LARGE SCALE GENOMIC DNA]</scope>
    <source>
        <strain evidence="2 3">DSM 43149</strain>
    </source>
</reference>
<dbReference type="InterPro" id="IPR010982">
    <property type="entry name" value="Lambda_DNA-bd_dom_sf"/>
</dbReference>
<evidence type="ECO:0000259" key="1">
    <source>
        <dbReference type="PROSITE" id="PS50943"/>
    </source>
</evidence>
<dbReference type="GO" id="GO:0003677">
    <property type="term" value="F:DNA binding"/>
    <property type="evidence" value="ECO:0007669"/>
    <property type="project" value="InterPro"/>
</dbReference>
<gene>
    <name evidence="2" type="ORF">BJ971_003653</name>
</gene>
<name>A0A7W7HYF2_9ACTN</name>